<dbReference type="GO" id="GO:0008173">
    <property type="term" value="F:RNA methyltransferase activity"/>
    <property type="evidence" value="ECO:0007669"/>
    <property type="project" value="InterPro"/>
</dbReference>
<dbReference type="InterPro" id="IPR029063">
    <property type="entry name" value="SAM-dependent_MTases_sf"/>
</dbReference>
<sequence length="701" mass="77703">MSVPPSNLPITEPVPVSQEVSPVVTTPVSSDIPNAPTPEDDADQGSDTHTKVLLQNLPKNFNNVKLMEALKKHRIRGVKVTGSESGSIRTLVCPDKNTAYKVVRLTHRGRISNAKQAKALILAKPSQGKQQVKNDEEGEVEERIVDQKMPLPVKPYEEQLKDKHRVLSKLMSEMTIFGLKREAELNKCNIPDWAMDNIQQMESNFEILRKEALRQRYQAYQEQNIPIPRYMSQKYPELLSEFAGSHLPANQALPESATMETESGAITAEIPYDPVWKEKCQAIRAQYPLPPRINPPCPVFPTVASPVHTGFHNKSEFTFGVTRFGDISIGFNVGSFGNGLTQVSDIAHCVRVSPRAVQLVQKMRNYVRNVSPHPVYNRCKKSGVWRLFVTRTQASGEDMVIVQYNPTNLSDEEQQAIRDDLKRLFSTPVEGFAPVTSLYIQETPDRTDEIPQNNSLVLLDGAPLIHETLLDTQFQISPHSIFPVNTLGAERFYSIVRDWAMGKPSPLLTPTTEGIADSASSNESSDVLLDLCCGRGTIGILMAKYFRQVVGIDVDPQAVEEANSIATAKGITNAKFIAGPIEKILNTQLQQLKADGVITDSSSVVAVLDPPGKGVNTKAVCTIRWNRNINRVIFVASDFARSHKSVGMFCKPRSMSVPGFPFRCVQAVPVDLFPHTKNCVFLVELVRSGPKAKTPDTSMLQ</sequence>
<evidence type="ECO:0000256" key="3">
    <source>
        <dbReference type="ARBA" id="ARBA00022691"/>
    </source>
</evidence>
<feature type="compositionally biased region" description="Low complexity" evidence="5">
    <location>
        <begin position="11"/>
        <end position="30"/>
    </location>
</feature>
<evidence type="ECO:0000256" key="5">
    <source>
        <dbReference type="SAM" id="MobiDB-lite"/>
    </source>
</evidence>
<keyword evidence="1 4" id="KW-0489">Methyltransferase</keyword>
<feature type="binding site" evidence="4">
    <location>
        <position position="609"/>
    </location>
    <ligand>
        <name>S-adenosyl-L-methionine</name>
        <dbReference type="ChEBI" id="CHEBI:59789"/>
    </ligand>
</feature>
<dbReference type="GO" id="GO:0006396">
    <property type="term" value="P:RNA processing"/>
    <property type="evidence" value="ECO:0007669"/>
    <property type="project" value="InterPro"/>
</dbReference>
<dbReference type="PROSITE" id="PS51687">
    <property type="entry name" value="SAM_MT_RNA_M5U"/>
    <property type="match status" value="1"/>
</dbReference>
<feature type="region of interest" description="Disordered" evidence="5">
    <location>
        <begin position="1"/>
        <end position="46"/>
    </location>
</feature>
<evidence type="ECO:0000256" key="4">
    <source>
        <dbReference type="PROSITE-ProRule" id="PRU01024"/>
    </source>
</evidence>
<name>A0A9W8E4I1_9FUNG</name>
<evidence type="ECO:0000259" key="6">
    <source>
        <dbReference type="Pfam" id="PF13847"/>
    </source>
</evidence>
<gene>
    <name evidence="7" type="ORF">IWQ62_005456</name>
</gene>
<dbReference type="PANTHER" id="PTHR45904:SF2">
    <property type="entry name" value="TRNA (URACIL-5-)-METHYLTRANSFERASE HOMOLOG A"/>
    <property type="match status" value="1"/>
</dbReference>
<dbReference type="InterPro" id="IPR010280">
    <property type="entry name" value="U5_MeTrfase_fam"/>
</dbReference>
<proteinExistence type="inferred from homology"/>
<dbReference type="InterPro" id="IPR045850">
    <property type="entry name" value="TRM2_met"/>
</dbReference>
<dbReference type="CDD" id="cd02440">
    <property type="entry name" value="AdoMet_MTases"/>
    <property type="match status" value="1"/>
</dbReference>
<comment type="caution">
    <text evidence="7">The sequence shown here is derived from an EMBL/GenBank/DDBJ whole genome shotgun (WGS) entry which is preliminary data.</text>
</comment>
<keyword evidence="2 4" id="KW-0808">Transferase</keyword>
<evidence type="ECO:0000256" key="1">
    <source>
        <dbReference type="ARBA" id="ARBA00022603"/>
    </source>
</evidence>
<dbReference type="SUPFAM" id="SSF53335">
    <property type="entry name" value="S-adenosyl-L-methionine-dependent methyltransferases"/>
    <property type="match status" value="1"/>
</dbReference>
<evidence type="ECO:0000313" key="7">
    <source>
        <dbReference type="EMBL" id="KAJ1955769.1"/>
    </source>
</evidence>
<dbReference type="EMBL" id="JANBPY010002259">
    <property type="protein sequence ID" value="KAJ1955769.1"/>
    <property type="molecule type" value="Genomic_DNA"/>
</dbReference>
<feature type="domain" description="Methyltransferase" evidence="6">
    <location>
        <begin position="524"/>
        <end position="601"/>
    </location>
</feature>
<dbReference type="GO" id="GO:0032259">
    <property type="term" value="P:methylation"/>
    <property type="evidence" value="ECO:0007669"/>
    <property type="project" value="UniProtKB-KW"/>
</dbReference>
<organism evidence="7 8">
    <name type="scientific">Dispira parvispora</name>
    <dbReference type="NCBI Taxonomy" id="1520584"/>
    <lineage>
        <taxon>Eukaryota</taxon>
        <taxon>Fungi</taxon>
        <taxon>Fungi incertae sedis</taxon>
        <taxon>Zoopagomycota</taxon>
        <taxon>Kickxellomycotina</taxon>
        <taxon>Dimargaritomycetes</taxon>
        <taxon>Dimargaritales</taxon>
        <taxon>Dimargaritaceae</taxon>
        <taxon>Dispira</taxon>
    </lineage>
</organism>
<accession>A0A9W8E4I1</accession>
<dbReference type="AlphaFoldDB" id="A0A9W8E4I1"/>
<comment type="similarity">
    <text evidence="4">Belongs to the class I-like SAM-binding methyltransferase superfamily. RNA M5U methyltransferase family.</text>
</comment>
<evidence type="ECO:0000256" key="2">
    <source>
        <dbReference type="ARBA" id="ARBA00022679"/>
    </source>
</evidence>
<dbReference type="InterPro" id="IPR025714">
    <property type="entry name" value="Methyltranfer_dom"/>
</dbReference>
<dbReference type="OrthoDB" id="10250660at2759"/>
<dbReference type="Pfam" id="PF13847">
    <property type="entry name" value="Methyltransf_31"/>
    <property type="match status" value="1"/>
</dbReference>
<dbReference type="PANTHER" id="PTHR45904">
    <property type="entry name" value="TRNA (URACIL-5-)-METHYLTRANSFERASE"/>
    <property type="match status" value="1"/>
</dbReference>
<reference evidence="7" key="1">
    <citation type="submission" date="2022-07" db="EMBL/GenBank/DDBJ databases">
        <title>Phylogenomic reconstructions and comparative analyses of Kickxellomycotina fungi.</title>
        <authorList>
            <person name="Reynolds N.K."/>
            <person name="Stajich J.E."/>
            <person name="Barry K."/>
            <person name="Grigoriev I.V."/>
            <person name="Crous P."/>
            <person name="Smith M.E."/>
        </authorList>
    </citation>
    <scope>NUCLEOTIDE SEQUENCE</scope>
    <source>
        <strain evidence="7">RSA 1196</strain>
    </source>
</reference>
<dbReference type="Gene3D" id="3.40.50.150">
    <property type="entry name" value="Vaccinia Virus protein VP39"/>
    <property type="match status" value="1"/>
</dbReference>
<dbReference type="GO" id="GO:0003723">
    <property type="term" value="F:RNA binding"/>
    <property type="evidence" value="ECO:0007669"/>
    <property type="project" value="TreeGrafter"/>
</dbReference>
<feature type="binding site" evidence="4">
    <location>
        <position position="553"/>
    </location>
    <ligand>
        <name>S-adenosyl-L-methionine</name>
        <dbReference type="ChEBI" id="CHEBI:59789"/>
    </ligand>
</feature>
<keyword evidence="8" id="KW-1185">Reference proteome</keyword>
<dbReference type="Proteomes" id="UP001150925">
    <property type="component" value="Unassembled WGS sequence"/>
</dbReference>
<keyword evidence="3 4" id="KW-0949">S-adenosyl-L-methionine</keyword>
<evidence type="ECO:0000313" key="8">
    <source>
        <dbReference type="Proteomes" id="UP001150925"/>
    </source>
</evidence>
<comment type="caution">
    <text evidence="4">Lacks conserved residue(s) required for the propagation of feature annotation.</text>
</comment>
<dbReference type="Gene3D" id="2.40.50.1070">
    <property type="match status" value="1"/>
</dbReference>
<protein>
    <recommendedName>
        <fullName evidence="6">Methyltransferase domain-containing protein</fullName>
    </recommendedName>
</protein>